<dbReference type="PANTHER" id="PTHR24171">
    <property type="entry name" value="ANKYRIN REPEAT DOMAIN-CONTAINING PROTEIN 39-RELATED"/>
    <property type="match status" value="1"/>
</dbReference>
<sequence length="264" mass="28168">MQNFYATLTTSLHPPSVRPEIEIHSLDYDFPEHTARPLVRAGHDTGCQPSRPGEPACVQHAATTPNATSLPSYKSPPPLSVRPGQQNIVINKTAMPLTAKPDASTFIRAVRNGSHASVMQHIAARLPINEGPAKDAPNPLMQAASEGHEDIVRLLLKSGADVGRSLPNGMTALLFAAREGHTAIVRLLLSRGAKVDTAQKDGVTALMFAAQNGHVAIVELLLSKGAAVNAVQKNDMTALLFATQYGFATVREVLLRWGALDLNS</sequence>
<dbReference type="InterPro" id="IPR036770">
    <property type="entry name" value="Ankyrin_rpt-contain_sf"/>
</dbReference>
<evidence type="ECO:0000256" key="1">
    <source>
        <dbReference type="ARBA" id="ARBA00022737"/>
    </source>
</evidence>
<gene>
    <name evidence="4" type="ORF">SAMN06295970_10635</name>
</gene>
<dbReference type="PROSITE" id="PS50297">
    <property type="entry name" value="ANK_REP_REGION"/>
    <property type="match status" value="3"/>
</dbReference>
<feature type="repeat" description="ANK" evidence="3">
    <location>
        <begin position="135"/>
        <end position="162"/>
    </location>
</feature>
<dbReference type="InterPro" id="IPR002110">
    <property type="entry name" value="Ankyrin_rpt"/>
</dbReference>
<organism evidence="4 5">
    <name type="scientific">Noviherbaspirillum suwonense</name>
    <dbReference type="NCBI Taxonomy" id="1224511"/>
    <lineage>
        <taxon>Bacteria</taxon>
        <taxon>Pseudomonadati</taxon>
        <taxon>Pseudomonadota</taxon>
        <taxon>Betaproteobacteria</taxon>
        <taxon>Burkholderiales</taxon>
        <taxon>Oxalobacteraceae</taxon>
        <taxon>Noviherbaspirillum</taxon>
    </lineage>
</organism>
<dbReference type="PRINTS" id="PR01415">
    <property type="entry name" value="ANKYRIN"/>
</dbReference>
<comment type="caution">
    <text evidence="4">The sequence shown here is derived from an EMBL/GenBank/DDBJ whole genome shotgun (WGS) entry which is preliminary data.</text>
</comment>
<evidence type="ECO:0000313" key="5">
    <source>
        <dbReference type="Proteomes" id="UP001158049"/>
    </source>
</evidence>
<name>A0ABY1Q8G8_9BURK</name>
<proteinExistence type="predicted"/>
<accession>A0ABY1Q8G8</accession>
<feature type="repeat" description="ANK" evidence="3">
    <location>
        <begin position="201"/>
        <end position="233"/>
    </location>
</feature>
<dbReference type="RefSeq" id="WP_283442152.1">
    <property type="nucleotide sequence ID" value="NZ_FXUL01000006.1"/>
</dbReference>
<dbReference type="EMBL" id="FXUL01000006">
    <property type="protein sequence ID" value="SMP59246.1"/>
    <property type="molecule type" value="Genomic_DNA"/>
</dbReference>
<dbReference type="PROSITE" id="PS50088">
    <property type="entry name" value="ANK_REPEAT"/>
    <property type="match status" value="3"/>
</dbReference>
<keyword evidence="2 3" id="KW-0040">ANK repeat</keyword>
<protein>
    <submittedName>
        <fullName evidence="4">Ankyrin repeat</fullName>
    </submittedName>
</protein>
<dbReference type="Pfam" id="PF12796">
    <property type="entry name" value="Ank_2"/>
    <property type="match status" value="2"/>
</dbReference>
<evidence type="ECO:0000256" key="2">
    <source>
        <dbReference type="ARBA" id="ARBA00023043"/>
    </source>
</evidence>
<dbReference type="SMART" id="SM00248">
    <property type="entry name" value="ANK"/>
    <property type="match status" value="4"/>
</dbReference>
<dbReference type="PANTHER" id="PTHR24171:SF10">
    <property type="entry name" value="ANKYRIN REPEAT DOMAIN-CONTAINING PROTEIN 29-LIKE"/>
    <property type="match status" value="1"/>
</dbReference>
<reference evidence="4 5" key="1">
    <citation type="submission" date="2017-05" db="EMBL/GenBank/DDBJ databases">
        <authorList>
            <person name="Varghese N."/>
            <person name="Submissions S."/>
        </authorList>
    </citation>
    <scope>NUCLEOTIDE SEQUENCE [LARGE SCALE GENOMIC DNA]</scope>
    <source>
        <strain evidence="4 5">DSM 26001</strain>
    </source>
</reference>
<evidence type="ECO:0000313" key="4">
    <source>
        <dbReference type="EMBL" id="SMP59246.1"/>
    </source>
</evidence>
<keyword evidence="1" id="KW-0677">Repeat</keyword>
<feature type="repeat" description="ANK" evidence="3">
    <location>
        <begin position="168"/>
        <end position="200"/>
    </location>
</feature>
<evidence type="ECO:0000256" key="3">
    <source>
        <dbReference type="PROSITE-ProRule" id="PRU00023"/>
    </source>
</evidence>
<keyword evidence="5" id="KW-1185">Reference proteome</keyword>
<dbReference type="Proteomes" id="UP001158049">
    <property type="component" value="Unassembled WGS sequence"/>
</dbReference>
<dbReference type="SUPFAM" id="SSF48403">
    <property type="entry name" value="Ankyrin repeat"/>
    <property type="match status" value="1"/>
</dbReference>
<dbReference type="Gene3D" id="1.25.40.20">
    <property type="entry name" value="Ankyrin repeat-containing domain"/>
    <property type="match status" value="1"/>
</dbReference>